<protein>
    <submittedName>
        <fullName evidence="1">DUF1365 family protein</fullName>
    </submittedName>
</protein>
<gene>
    <name evidence="1" type="ORF">HHL28_01415</name>
</gene>
<proteinExistence type="predicted"/>
<sequence length="257" mass="28684">MGHARLHPFRHAFTYRVYSLLLDLDRLDVLPWPLSHNKANLFGFHDKDHGARDGSPLRPWVEARLAEAGVRLEGGAIRILCFPRVLGYTFNPLSTYFCHGPDGRLRAVLYEVKNTFGDQHTYVAPVSPQEADAGVLSHGHAKEFHVSPFMDIAGGYRFALSVPGESLSIRITHADAKGDLMLATQTGRRRDLTAGALVKAFLTHPLVTLKVIGAIHWEAFHLWRKGAKFHSRPEPPIRLATPDRRHTLSGLTEVVDP</sequence>
<dbReference type="Proteomes" id="UP000501891">
    <property type="component" value="Chromosome"/>
</dbReference>
<evidence type="ECO:0000313" key="2">
    <source>
        <dbReference type="Proteomes" id="UP000501891"/>
    </source>
</evidence>
<organism evidence="1 2">
    <name type="scientific">Aerophototrophica crusticola</name>
    <dbReference type="NCBI Taxonomy" id="1709002"/>
    <lineage>
        <taxon>Bacteria</taxon>
        <taxon>Pseudomonadati</taxon>
        <taxon>Pseudomonadota</taxon>
        <taxon>Alphaproteobacteria</taxon>
        <taxon>Rhodospirillales</taxon>
        <taxon>Rhodospirillaceae</taxon>
        <taxon>Aerophototrophica</taxon>
    </lineage>
</organism>
<dbReference type="AlphaFoldDB" id="A0A858RC58"/>
<dbReference type="PANTHER" id="PTHR33973:SF4">
    <property type="entry name" value="OS07G0153300 PROTEIN"/>
    <property type="match status" value="1"/>
</dbReference>
<dbReference type="Pfam" id="PF07103">
    <property type="entry name" value="DUF1365"/>
    <property type="match status" value="1"/>
</dbReference>
<dbReference type="PANTHER" id="PTHR33973">
    <property type="entry name" value="OS07G0153300 PROTEIN"/>
    <property type="match status" value="1"/>
</dbReference>
<accession>A0A858RC58</accession>
<dbReference type="EMBL" id="CP051775">
    <property type="protein sequence ID" value="QJE74732.1"/>
    <property type="molecule type" value="Genomic_DNA"/>
</dbReference>
<name>A0A858RC58_9PROT</name>
<keyword evidence="2" id="KW-1185">Reference proteome</keyword>
<reference evidence="1" key="1">
    <citation type="submission" date="2020-04" db="EMBL/GenBank/DDBJ databases">
        <title>A desert anoxygenic phototrophic bacterium fixes CO2 using RubisCO under aerobic conditions.</title>
        <authorList>
            <person name="Tang K."/>
        </authorList>
    </citation>
    <scope>NUCLEOTIDE SEQUENCE [LARGE SCALE GENOMIC DNA]</scope>
    <source>
        <strain evidence="1">MIMtkB3</strain>
    </source>
</reference>
<dbReference type="InterPro" id="IPR010775">
    <property type="entry name" value="DUF1365"/>
</dbReference>
<dbReference type="KEGG" id="acru:HHL28_01415"/>
<evidence type="ECO:0000313" key="1">
    <source>
        <dbReference type="EMBL" id="QJE74732.1"/>
    </source>
</evidence>